<dbReference type="AlphaFoldDB" id="A0A7T8QW84"/>
<dbReference type="Proteomes" id="UP000595437">
    <property type="component" value="Chromosome 2"/>
</dbReference>
<feature type="region of interest" description="Disordered" evidence="1">
    <location>
        <begin position="18"/>
        <end position="52"/>
    </location>
</feature>
<organism evidence="2 3">
    <name type="scientific">Caligus rogercresseyi</name>
    <name type="common">Sea louse</name>
    <dbReference type="NCBI Taxonomy" id="217165"/>
    <lineage>
        <taxon>Eukaryota</taxon>
        <taxon>Metazoa</taxon>
        <taxon>Ecdysozoa</taxon>
        <taxon>Arthropoda</taxon>
        <taxon>Crustacea</taxon>
        <taxon>Multicrustacea</taxon>
        <taxon>Hexanauplia</taxon>
        <taxon>Copepoda</taxon>
        <taxon>Siphonostomatoida</taxon>
        <taxon>Caligidae</taxon>
        <taxon>Caligus</taxon>
    </lineage>
</organism>
<feature type="non-terminal residue" evidence="2">
    <location>
        <position position="1"/>
    </location>
</feature>
<evidence type="ECO:0000313" key="2">
    <source>
        <dbReference type="EMBL" id="QQP57337.1"/>
    </source>
</evidence>
<keyword evidence="3" id="KW-1185">Reference proteome</keyword>
<reference evidence="3" key="1">
    <citation type="submission" date="2021-01" db="EMBL/GenBank/DDBJ databases">
        <title>Caligus Genome Assembly.</title>
        <authorList>
            <person name="Gallardo-Escarate C."/>
        </authorList>
    </citation>
    <scope>NUCLEOTIDE SEQUENCE [LARGE SCALE GENOMIC DNA]</scope>
</reference>
<sequence length="80" mass="9116">SSRDILDRQFSDDIRERVEMHEYMGPHATAGKQTVDRGSKMRASARVSKNKKYGSISDEIEEKDDLEEDEVIPLISCVCL</sequence>
<protein>
    <submittedName>
        <fullName evidence="2">Transporter</fullName>
    </submittedName>
</protein>
<gene>
    <name evidence="2" type="ORF">FKW44_002281</name>
</gene>
<name>A0A7T8QW84_CALRO</name>
<dbReference type="EMBL" id="CP045891">
    <property type="protein sequence ID" value="QQP57337.1"/>
    <property type="molecule type" value="Genomic_DNA"/>
</dbReference>
<proteinExistence type="predicted"/>
<accession>A0A7T8QW84</accession>
<evidence type="ECO:0000256" key="1">
    <source>
        <dbReference type="SAM" id="MobiDB-lite"/>
    </source>
</evidence>
<evidence type="ECO:0000313" key="3">
    <source>
        <dbReference type="Proteomes" id="UP000595437"/>
    </source>
</evidence>